<dbReference type="Proteomes" id="UP000694050">
    <property type="component" value="Unassembled WGS sequence"/>
</dbReference>
<organism evidence="2 3">
    <name type="scientific">Fusarium oxysporum f. sp. rapae</name>
    <dbReference type="NCBI Taxonomy" id="485398"/>
    <lineage>
        <taxon>Eukaryota</taxon>
        <taxon>Fungi</taxon>
        <taxon>Dikarya</taxon>
        <taxon>Ascomycota</taxon>
        <taxon>Pezizomycotina</taxon>
        <taxon>Sordariomycetes</taxon>
        <taxon>Hypocreomycetidae</taxon>
        <taxon>Hypocreales</taxon>
        <taxon>Nectriaceae</taxon>
        <taxon>Fusarium</taxon>
        <taxon>Fusarium oxysporum species complex</taxon>
    </lineage>
</organism>
<reference evidence="2" key="1">
    <citation type="submission" date="2021-04" db="EMBL/GenBank/DDBJ databases">
        <title>First draft genome resource for Brassicaceae pathogens Fusarium oxysporum f. sp. raphani and Fusarium oxysporum f. sp. rapae.</title>
        <authorList>
            <person name="Asai S."/>
        </authorList>
    </citation>
    <scope>NUCLEOTIDE SEQUENCE</scope>
    <source>
        <strain evidence="2">Tf1208</strain>
    </source>
</reference>
<gene>
    <name evidence="2" type="ORF">Forpe1208_v013999</name>
</gene>
<feature type="chain" id="PRO_5035206366" evidence="1">
    <location>
        <begin position="19"/>
        <end position="141"/>
    </location>
</feature>
<dbReference type="EMBL" id="JAELUQ010000011">
    <property type="protein sequence ID" value="KAG7406546.1"/>
    <property type="molecule type" value="Genomic_DNA"/>
</dbReference>
<protein>
    <submittedName>
        <fullName evidence="2">Uncharacterized protein</fullName>
    </submittedName>
</protein>
<dbReference type="AlphaFoldDB" id="A0A8J5NJE1"/>
<name>A0A8J5NJE1_FUSOX</name>
<comment type="caution">
    <text evidence="2">The sequence shown here is derived from an EMBL/GenBank/DDBJ whole genome shotgun (WGS) entry which is preliminary data.</text>
</comment>
<feature type="signal peptide" evidence="1">
    <location>
        <begin position="1"/>
        <end position="18"/>
    </location>
</feature>
<evidence type="ECO:0000313" key="2">
    <source>
        <dbReference type="EMBL" id="KAG7406546.1"/>
    </source>
</evidence>
<proteinExistence type="predicted"/>
<sequence length="141" mass="15489">MKITSFVTALAGLQSVAAWEYVYLVNSRKGNEISSGMAYYGEGHSAANMAHPDDYVDIRHGSNIQWEGLSLKGTFGSGVSFTSNIFADAASKEINSWVGTGTNGYQKFNCYKGFSPRGSPFILYNIDGWDVYDIYFCMNNG</sequence>
<keyword evidence="1" id="KW-0732">Signal</keyword>
<evidence type="ECO:0000256" key="1">
    <source>
        <dbReference type="SAM" id="SignalP"/>
    </source>
</evidence>
<accession>A0A8J5NJE1</accession>
<evidence type="ECO:0000313" key="3">
    <source>
        <dbReference type="Proteomes" id="UP000694050"/>
    </source>
</evidence>